<reference evidence="3" key="1">
    <citation type="submission" date="2018-04" db="EMBL/GenBank/DDBJ databases">
        <title>Whole genome sequencing of Hypsizygus marmoreus.</title>
        <authorList>
            <person name="Choi I.-G."/>
            <person name="Min B."/>
            <person name="Kim J.-G."/>
            <person name="Kim S."/>
            <person name="Oh Y.-L."/>
            <person name="Kong W.-S."/>
            <person name="Park H."/>
            <person name="Jeong J."/>
            <person name="Song E.-S."/>
        </authorList>
    </citation>
    <scope>NUCLEOTIDE SEQUENCE [LARGE SCALE GENOMIC DNA]</scope>
    <source>
        <strain evidence="3">51987-8</strain>
    </source>
</reference>
<evidence type="ECO:0000313" key="4">
    <source>
        <dbReference type="Proteomes" id="UP000076154"/>
    </source>
</evidence>
<gene>
    <name evidence="3" type="ORF">Hypma_007513</name>
</gene>
<dbReference type="InterPro" id="IPR040976">
    <property type="entry name" value="Pkinase_fungal"/>
</dbReference>
<dbReference type="Proteomes" id="UP000076154">
    <property type="component" value="Unassembled WGS sequence"/>
</dbReference>
<evidence type="ECO:0000256" key="1">
    <source>
        <dbReference type="SAM" id="MobiDB-lite"/>
    </source>
</evidence>
<dbReference type="InParanoid" id="A0A369K3N8"/>
<proteinExistence type="predicted"/>
<evidence type="ECO:0000313" key="3">
    <source>
        <dbReference type="EMBL" id="RDB25506.1"/>
    </source>
</evidence>
<feature type="domain" description="Fungal-type protein kinase" evidence="2">
    <location>
        <begin position="438"/>
        <end position="601"/>
    </location>
</feature>
<dbReference type="PROSITE" id="PS00109">
    <property type="entry name" value="PROTEIN_KINASE_TYR"/>
    <property type="match status" value="1"/>
</dbReference>
<dbReference type="SUPFAM" id="SSF56112">
    <property type="entry name" value="Protein kinase-like (PK-like)"/>
    <property type="match status" value="1"/>
</dbReference>
<comment type="caution">
    <text evidence="3">The sequence shown here is derived from an EMBL/GenBank/DDBJ whole genome shotgun (WGS) entry which is preliminary data.</text>
</comment>
<dbReference type="EMBL" id="LUEZ02000041">
    <property type="protein sequence ID" value="RDB25506.1"/>
    <property type="molecule type" value="Genomic_DNA"/>
</dbReference>
<accession>A0A369K3N8</accession>
<dbReference type="STRING" id="39966.A0A369K3N8"/>
<feature type="region of interest" description="Disordered" evidence="1">
    <location>
        <begin position="298"/>
        <end position="318"/>
    </location>
</feature>
<keyword evidence="4" id="KW-1185">Reference proteome</keyword>
<sequence>MPCLRTATPDSDSSSNSSTADLNEMLMQKLVGATWEGGDILQAYCPANPELVKQAELEIGDKIPVEFEDGQAFENESSACEALRSLLNLICAAVDMVVLPTEGRLLEGVRFVAGDDPIHSGGDGVQQSKLSSGLLAFFEHQVKTGQLSRHSALTSVEITTMTCMGDWAEMIAQGACYAENRFFGIEALLFSPVIIFNYKEKEARVCFFHRGGINATEALNLFEKQGRAEFLKVVVGMLLWTNPLAAGVDRNRTNVSVASPSQGALYQIDKIIYDRTSVHGISTRVFSAHRVRNLEQISVTTNSGQRRPSSQQSEWNHSPSTEWFPSVLRLCHCVLLYIFASSLSWWSPTFLRIRRAFYHLLGEGIEGNAAPERVIIKEYFPLQTSQEGNMFQKVHAGLQNGAFGVGKVYGYDTYSDTSRFAIPNAKYWNLFPPTPRVKPVPEGRPLTRLFMEDMGACDLREAKGPKQLVTAVLHAMLGNWILLSNGFMHRDISAGNILLAPHGAKREPFEGFGFHFDSCEGLIVHGHSAIPWPDSPPDQVMSRIVGLTLHIQRFDMLKPRINEGTHSFLATRLIELWAIDVDTPHTPVDDLDSFVWVLIYTALKIGQALRPDEQALLMIQDIDYPIRRRHYKGAISIDMAYNPKSGPWVLQPLTALLNDLFPIIRKSATQVTMLFNNTRVPEKDRKPMSLKDVVHDSYQDMVTIIGRHIDSLPTEWQPPPE</sequence>
<name>A0A369K3N8_HYPMA</name>
<dbReference type="InterPro" id="IPR008266">
    <property type="entry name" value="Tyr_kinase_AS"/>
</dbReference>
<organism evidence="3 4">
    <name type="scientific">Hypsizygus marmoreus</name>
    <name type="common">White beech mushroom</name>
    <name type="synonym">Agaricus marmoreus</name>
    <dbReference type="NCBI Taxonomy" id="39966"/>
    <lineage>
        <taxon>Eukaryota</taxon>
        <taxon>Fungi</taxon>
        <taxon>Dikarya</taxon>
        <taxon>Basidiomycota</taxon>
        <taxon>Agaricomycotina</taxon>
        <taxon>Agaricomycetes</taxon>
        <taxon>Agaricomycetidae</taxon>
        <taxon>Agaricales</taxon>
        <taxon>Tricholomatineae</taxon>
        <taxon>Lyophyllaceae</taxon>
        <taxon>Hypsizygus</taxon>
    </lineage>
</organism>
<dbReference type="OrthoDB" id="5584477at2759"/>
<evidence type="ECO:0000259" key="2">
    <source>
        <dbReference type="Pfam" id="PF17667"/>
    </source>
</evidence>
<protein>
    <recommendedName>
        <fullName evidence="2">Fungal-type protein kinase domain-containing protein</fullName>
    </recommendedName>
</protein>
<dbReference type="InterPro" id="IPR011009">
    <property type="entry name" value="Kinase-like_dom_sf"/>
</dbReference>
<dbReference type="Pfam" id="PF17667">
    <property type="entry name" value="Pkinase_fungal"/>
    <property type="match status" value="1"/>
</dbReference>
<dbReference type="AlphaFoldDB" id="A0A369K3N8"/>
<dbReference type="GO" id="GO:0004672">
    <property type="term" value="F:protein kinase activity"/>
    <property type="evidence" value="ECO:0007669"/>
    <property type="project" value="InterPro"/>
</dbReference>